<feature type="compositionally biased region" description="Basic residues" evidence="1">
    <location>
        <begin position="10"/>
        <end position="20"/>
    </location>
</feature>
<evidence type="ECO:0000313" key="2">
    <source>
        <dbReference type="EMBL" id="HAJ0998625.1"/>
    </source>
</evidence>
<dbReference type="Proteomes" id="UP000846355">
    <property type="component" value="Unassembled WGS sequence"/>
</dbReference>
<reference evidence="5 6" key="1">
    <citation type="journal article" date="2018" name="BMC Microbiol.">
        <title>Genome sequencing of strains of the most prevalent clonal group of O1:K1:H7 Escherichia coli that causes neonatal meningitis in France.</title>
        <authorList>
            <person name="Geslain G."/>
            <person name="Birgy A."/>
            <person name="Adiba S."/>
            <person name="Magnan M."/>
            <person name="Courroux C."/>
            <person name="Levy C."/>
            <person name="Cohen R."/>
            <person name="Bidet P."/>
            <person name="Bonacorsi S."/>
        </authorList>
    </citation>
    <scope>NUCLEOTIDE SEQUENCE [LARGE SCALE GENOMIC DNA]</scope>
    <source>
        <strain evidence="5 6">S308</strain>
    </source>
</reference>
<reference evidence="4 7" key="3">
    <citation type="journal article" date="2019" name="Environ. Health Perspect.">
        <title>Inter-host Transmission of Carbapenemase-Producing Escherichia coli among Humans and Backyard Animals.</title>
        <authorList>
            <person name="Li J."/>
            <person name="Bi Z."/>
            <person name="Ma S."/>
            <person name="Chen B."/>
            <person name="Cai C."/>
            <person name="He J."/>
            <person name="Schwarz S."/>
            <person name="Sun C."/>
            <person name="Zhou Y."/>
            <person name="Yin J."/>
            <person name="Hulth A."/>
            <person name="Wang Y."/>
            <person name="Shen Z."/>
            <person name="Wang S."/>
            <person name="Wu C."/>
            <person name="Nilsson L.E."/>
            <person name="Walsh T.R."/>
            <person name="Borjesson S."/>
            <person name="Shen J."/>
            <person name="Sun Q."/>
            <person name="Wang Y."/>
        </authorList>
    </citation>
    <scope>NUCLEOTIDE SEQUENCE [LARGE SCALE GENOMIC DNA]</scope>
    <source>
        <strain evidence="4 7">A016f</strain>
    </source>
</reference>
<reference evidence="2" key="4">
    <citation type="submission" date="2019-09" db="EMBL/GenBank/DDBJ databases">
        <authorList>
            <consortium name="NCBI Pathogen Detection Project"/>
        </authorList>
    </citation>
    <scope>NUCLEOTIDE SEQUENCE</scope>
    <source>
        <strain evidence="2">EC00605</strain>
        <strain evidence="3">EuSCAPE_DE065</strain>
    </source>
</reference>
<evidence type="ECO:0000313" key="6">
    <source>
        <dbReference type="Proteomes" id="UP000284508"/>
    </source>
</evidence>
<dbReference type="Proteomes" id="UP000359125">
    <property type="component" value="Unassembled WGS sequence"/>
</dbReference>
<dbReference type="EMBL" id="DABGZR010000056">
    <property type="protein sequence ID" value="HAJ0998625.1"/>
    <property type="molecule type" value="Genomic_DNA"/>
</dbReference>
<accession>A0A2L0MP18</accession>
<feature type="region of interest" description="Disordered" evidence="1">
    <location>
        <begin position="1"/>
        <end position="21"/>
    </location>
</feature>
<proteinExistence type="predicted"/>
<dbReference type="EMBL" id="QXHA01001363">
    <property type="protein sequence ID" value="RIB40182.1"/>
    <property type="molecule type" value="Genomic_DNA"/>
</dbReference>
<dbReference type="EMBL" id="DABHXT010000062">
    <property type="protein sequence ID" value="HAJ5961079.1"/>
    <property type="molecule type" value="Genomic_DNA"/>
</dbReference>
<gene>
    <name evidence="5" type="ORF">D3C88_19940</name>
    <name evidence="4" type="ORF">EIZ93_11680</name>
    <name evidence="2" type="ORF">HL601_24125</name>
    <name evidence="3" type="ORF">HMV95_22955</name>
</gene>
<dbReference type="Proteomes" id="UP000284508">
    <property type="component" value="Unassembled WGS sequence"/>
</dbReference>
<dbReference type="EMBL" id="RYCF01000030">
    <property type="protein sequence ID" value="MQK24964.1"/>
    <property type="molecule type" value="Genomic_DNA"/>
</dbReference>
<reference evidence="2" key="2">
    <citation type="journal article" date="2018" name="Genome Biol.">
        <title>SKESA: strategic k-mer extension for scrupulous assemblies.</title>
        <authorList>
            <person name="Souvorov A."/>
            <person name="Agarwala R."/>
            <person name="Lipman D.J."/>
        </authorList>
    </citation>
    <scope>NUCLEOTIDE SEQUENCE [LARGE SCALE GENOMIC DNA]</scope>
    <source>
        <strain evidence="2">EC00605</strain>
        <strain evidence="3">EuSCAPE_DE065</strain>
    </source>
</reference>
<sequence length="65" mass="7731">MIPFHENMHRSSRRGFRGRRHDSVREPDVLEAHVRFDERGVETGFMVRTVRHRQSKEAATDMPDL</sequence>
<protein>
    <submittedName>
        <fullName evidence="2">Uncharacterized protein</fullName>
    </submittedName>
</protein>
<evidence type="ECO:0000313" key="3">
    <source>
        <dbReference type="EMBL" id="HAJ5961079.1"/>
    </source>
</evidence>
<dbReference type="AlphaFoldDB" id="A0A2L0MP18"/>
<comment type="caution">
    <text evidence="2">The sequence shown here is derived from an EMBL/GenBank/DDBJ whole genome shotgun (WGS) entry which is preliminary data.</text>
</comment>
<organism evidence="2">
    <name type="scientific">Escherichia coli</name>
    <dbReference type="NCBI Taxonomy" id="562"/>
    <lineage>
        <taxon>Bacteria</taxon>
        <taxon>Pseudomonadati</taxon>
        <taxon>Pseudomonadota</taxon>
        <taxon>Gammaproteobacteria</taxon>
        <taxon>Enterobacterales</taxon>
        <taxon>Enterobacteriaceae</taxon>
        <taxon>Escherichia</taxon>
    </lineage>
</organism>
<evidence type="ECO:0000256" key="1">
    <source>
        <dbReference type="SAM" id="MobiDB-lite"/>
    </source>
</evidence>
<evidence type="ECO:0000313" key="7">
    <source>
        <dbReference type="Proteomes" id="UP000359125"/>
    </source>
</evidence>
<name>A0A2L0MP18_ECOLX</name>
<evidence type="ECO:0000313" key="4">
    <source>
        <dbReference type="EMBL" id="MQK24964.1"/>
    </source>
</evidence>
<evidence type="ECO:0000313" key="5">
    <source>
        <dbReference type="EMBL" id="RIB40182.1"/>
    </source>
</evidence>